<gene>
    <name evidence="7" type="ORF">CUJ84_pRLN1000286</name>
</gene>
<dbReference type="AlphaFoldDB" id="A0A2K9ZBX9"/>
<dbReference type="InterPro" id="IPR006664">
    <property type="entry name" value="OMP_bac"/>
</dbReference>
<feature type="signal peptide" evidence="5">
    <location>
        <begin position="1"/>
        <end position="35"/>
    </location>
</feature>
<evidence type="ECO:0000256" key="4">
    <source>
        <dbReference type="PROSITE-ProRule" id="PRU00473"/>
    </source>
</evidence>
<dbReference type="PROSITE" id="PS51123">
    <property type="entry name" value="OMPA_2"/>
    <property type="match status" value="1"/>
</dbReference>
<dbReference type="EMBL" id="CP025013">
    <property type="protein sequence ID" value="AUW45753.1"/>
    <property type="molecule type" value="Genomic_DNA"/>
</dbReference>
<evidence type="ECO:0000256" key="1">
    <source>
        <dbReference type="ARBA" id="ARBA00004442"/>
    </source>
</evidence>
<dbReference type="InterPro" id="IPR050330">
    <property type="entry name" value="Bact_OuterMem_StrucFunc"/>
</dbReference>
<geneLocation type="plasmid" evidence="8">
    <name>prln1</name>
</geneLocation>
<dbReference type="PANTHER" id="PTHR30329">
    <property type="entry name" value="STATOR ELEMENT OF FLAGELLAR MOTOR COMPLEX"/>
    <property type="match status" value="1"/>
</dbReference>
<accession>A0A2K9ZBX9</accession>
<keyword evidence="3" id="KW-0998">Cell outer membrane</keyword>
<dbReference type="PANTHER" id="PTHR30329:SF21">
    <property type="entry name" value="LIPOPROTEIN YIAD-RELATED"/>
    <property type="match status" value="1"/>
</dbReference>
<dbReference type="CDD" id="cd07185">
    <property type="entry name" value="OmpA_C-like"/>
    <property type="match status" value="1"/>
</dbReference>
<dbReference type="Proteomes" id="UP000238523">
    <property type="component" value="Plasmid pRLN1"/>
</dbReference>
<feature type="domain" description="OmpA-like" evidence="6">
    <location>
        <begin position="64"/>
        <end position="181"/>
    </location>
</feature>
<evidence type="ECO:0000256" key="2">
    <source>
        <dbReference type="ARBA" id="ARBA00023136"/>
    </source>
</evidence>
<evidence type="ECO:0000256" key="3">
    <source>
        <dbReference type="ARBA" id="ARBA00023237"/>
    </source>
</evidence>
<comment type="subcellular location">
    <subcellularLocation>
        <location evidence="1">Cell outer membrane</location>
    </subcellularLocation>
</comment>
<dbReference type="PROSITE" id="PS51257">
    <property type="entry name" value="PROKAR_LIPOPROTEIN"/>
    <property type="match status" value="1"/>
</dbReference>
<dbReference type="Pfam" id="PF00691">
    <property type="entry name" value="OmpA"/>
    <property type="match status" value="1"/>
</dbReference>
<dbReference type="InterPro" id="IPR006665">
    <property type="entry name" value="OmpA-like"/>
</dbReference>
<protein>
    <recommendedName>
        <fullName evidence="6">OmpA-like domain-containing protein</fullName>
    </recommendedName>
</protein>
<keyword evidence="7" id="KW-0614">Plasmid</keyword>
<dbReference type="InterPro" id="IPR036737">
    <property type="entry name" value="OmpA-like_sf"/>
</dbReference>
<keyword evidence="2 4" id="KW-0472">Membrane</keyword>
<organism evidence="7 8">
    <name type="scientific">Rhizobium leguminosarum</name>
    <dbReference type="NCBI Taxonomy" id="384"/>
    <lineage>
        <taxon>Bacteria</taxon>
        <taxon>Pseudomonadati</taxon>
        <taxon>Pseudomonadota</taxon>
        <taxon>Alphaproteobacteria</taxon>
        <taxon>Hyphomicrobiales</taxon>
        <taxon>Rhizobiaceae</taxon>
        <taxon>Rhizobium/Agrobacterium group</taxon>
        <taxon>Rhizobium</taxon>
    </lineage>
</organism>
<reference evidence="7 8" key="1">
    <citation type="submission" date="2017-11" db="EMBL/GenBank/DDBJ databases">
        <title>Complete genome of Rhizobium leguminosarum Norway, an ineffective micro-symbiont.</title>
        <authorList>
            <person name="Hoffrichter A."/>
            <person name="Liang J."/>
            <person name="Brachmann A."/>
            <person name="Marin M."/>
        </authorList>
    </citation>
    <scope>NUCLEOTIDE SEQUENCE [LARGE SCALE GENOMIC DNA]</scope>
    <source>
        <strain evidence="7 8">Norway</strain>
        <plasmid evidence="8">Plasmid prln1</plasmid>
    </source>
</reference>
<evidence type="ECO:0000256" key="5">
    <source>
        <dbReference type="SAM" id="SignalP"/>
    </source>
</evidence>
<name>A0A2K9ZBX9_RHILE</name>
<keyword evidence="5" id="KW-0732">Signal</keyword>
<dbReference type="GO" id="GO:0009279">
    <property type="term" value="C:cell outer membrane"/>
    <property type="evidence" value="ECO:0007669"/>
    <property type="project" value="UniProtKB-SubCell"/>
</dbReference>
<sequence>MRNITLMSAPTGYVRRLAGAAMLLALAACSTTDIASVEEPAAAPMTGQTNDPAPGFENVAMGSEEDFILNVGRRIYFKQDSATLDSVAMATLDNQAAWLNKNPSWLLKLQGFADDSGSASKMETLSQKRADAAMAYLASKGVEARRMWAKGYGNDREVRDCTERSCKVQNRRVVSNLRAQPDAV</sequence>
<evidence type="ECO:0000313" key="8">
    <source>
        <dbReference type="Proteomes" id="UP000238523"/>
    </source>
</evidence>
<feature type="chain" id="PRO_5014972845" description="OmpA-like domain-containing protein" evidence="5">
    <location>
        <begin position="36"/>
        <end position="184"/>
    </location>
</feature>
<dbReference type="SUPFAM" id="SSF103088">
    <property type="entry name" value="OmpA-like"/>
    <property type="match status" value="1"/>
</dbReference>
<proteinExistence type="predicted"/>
<evidence type="ECO:0000313" key="7">
    <source>
        <dbReference type="EMBL" id="AUW45753.1"/>
    </source>
</evidence>
<dbReference type="Gene3D" id="3.30.1330.60">
    <property type="entry name" value="OmpA-like domain"/>
    <property type="match status" value="1"/>
</dbReference>
<evidence type="ECO:0000259" key="6">
    <source>
        <dbReference type="PROSITE" id="PS51123"/>
    </source>
</evidence>
<dbReference type="PRINTS" id="PR01021">
    <property type="entry name" value="OMPADOMAIN"/>
</dbReference>